<name>A0A2I0STV0_9ACTN</name>
<evidence type="ECO:0000313" key="4">
    <source>
        <dbReference type="Proteomes" id="UP000236178"/>
    </source>
</evidence>
<evidence type="ECO:0000313" key="3">
    <source>
        <dbReference type="EMBL" id="PKT73377.1"/>
    </source>
</evidence>
<dbReference type="GO" id="GO:0004177">
    <property type="term" value="F:aminopeptidase activity"/>
    <property type="evidence" value="ECO:0007669"/>
    <property type="project" value="UniProtKB-EC"/>
</dbReference>
<dbReference type="InterPro" id="IPR005944">
    <property type="entry name" value="Pro_iminopeptidase"/>
</dbReference>
<organism evidence="3 4">
    <name type="scientific">Streptomyces populi</name>
    <dbReference type="NCBI Taxonomy" id="2058924"/>
    <lineage>
        <taxon>Bacteria</taxon>
        <taxon>Bacillati</taxon>
        <taxon>Actinomycetota</taxon>
        <taxon>Actinomycetes</taxon>
        <taxon>Kitasatosporales</taxon>
        <taxon>Streptomycetaceae</taxon>
        <taxon>Streptomyces</taxon>
    </lineage>
</organism>
<dbReference type="InterPro" id="IPR013595">
    <property type="entry name" value="Pept_S33_TAP-like_C"/>
</dbReference>
<dbReference type="EMBL" id="PJOS01000011">
    <property type="protein sequence ID" value="PKT73377.1"/>
    <property type="molecule type" value="Genomic_DNA"/>
</dbReference>
<dbReference type="Gene3D" id="3.40.50.1820">
    <property type="entry name" value="alpha/beta hydrolase"/>
    <property type="match status" value="1"/>
</dbReference>
<dbReference type="GO" id="GO:0006508">
    <property type="term" value="P:proteolysis"/>
    <property type="evidence" value="ECO:0007669"/>
    <property type="project" value="InterPro"/>
</dbReference>
<dbReference type="Proteomes" id="UP000236178">
    <property type="component" value="Unassembled WGS sequence"/>
</dbReference>
<proteinExistence type="predicted"/>
<comment type="caution">
    <text evidence="3">The sequence shown here is derived from an EMBL/GenBank/DDBJ whole genome shotgun (WGS) entry which is preliminary data.</text>
</comment>
<dbReference type="GO" id="GO:0005737">
    <property type="term" value="C:cytoplasm"/>
    <property type="evidence" value="ECO:0007669"/>
    <property type="project" value="InterPro"/>
</dbReference>
<gene>
    <name evidence="3" type="ORF">CW362_08455</name>
</gene>
<feature type="compositionally biased region" description="Gly residues" evidence="1">
    <location>
        <begin position="1"/>
        <end position="28"/>
    </location>
</feature>
<reference evidence="3 4" key="1">
    <citation type="submission" date="2017-12" db="EMBL/GenBank/DDBJ databases">
        <title>Streptomyces populusis sp. nov., a novel endophytic actinobacterium isolated from stems of Populus adenopoda Maxim.</title>
        <authorList>
            <person name="Wang Z."/>
        </authorList>
    </citation>
    <scope>NUCLEOTIDE SEQUENCE [LARGE SCALE GENOMIC DNA]</scope>
    <source>
        <strain evidence="3 4">A249</strain>
    </source>
</reference>
<feature type="region of interest" description="Disordered" evidence="1">
    <location>
        <begin position="1"/>
        <end position="75"/>
    </location>
</feature>
<evidence type="ECO:0000256" key="1">
    <source>
        <dbReference type="SAM" id="MobiDB-lite"/>
    </source>
</evidence>
<feature type="compositionally biased region" description="Basic and acidic residues" evidence="1">
    <location>
        <begin position="29"/>
        <end position="51"/>
    </location>
</feature>
<keyword evidence="4" id="KW-1185">Reference proteome</keyword>
<dbReference type="OrthoDB" id="9796770at2"/>
<evidence type="ECO:0000259" key="2">
    <source>
        <dbReference type="Pfam" id="PF08386"/>
    </source>
</evidence>
<dbReference type="SUPFAM" id="SSF53474">
    <property type="entry name" value="alpha/beta-Hydrolases"/>
    <property type="match status" value="2"/>
</dbReference>
<dbReference type="PANTHER" id="PTHR43722">
    <property type="entry name" value="PROLINE IMINOPEPTIDASE"/>
    <property type="match status" value="1"/>
</dbReference>
<dbReference type="AlphaFoldDB" id="A0A2I0STV0"/>
<dbReference type="Pfam" id="PF08386">
    <property type="entry name" value="Abhydrolase_4"/>
    <property type="match status" value="1"/>
</dbReference>
<protein>
    <submittedName>
        <fullName evidence="3">Transporter</fullName>
    </submittedName>
</protein>
<sequence length="583" mass="61123">MREQGIGTGGPPSVRGNGGESAGSGADGRNGRGGDGRGGDGGRRDGEDHRGRPGSGPRRTTCPSARRRSRDARTGAAVVATGVALLGALAPAPGHAVPAAGGGPRPVAPARFVPGPCPETPEPVPGQRCGFLEVPEDRAHRGGRTIRLTVVIVPAVSAKPAADPVVFMSGGPGGDAIDDMPFLIGSGVNKDRDLIVMSQRGTLHTRPNLACPEIDRFYADAVGLRYDAPSTGRLLVRAAEQCRDRLTAGGVELSAYNTTENAADFADLRRTLGIRRWNVYGYSYGTDLALTYLRRHPQGIRSVAIDSVVPPQIVSLPWTWDSAREGINTVFAACAAQPACRNRYPDLSRTLTQQVRRLEAHPLTVMAQPPSGGTPVEVVLDGGALVNLLVANAVPAVDVPAALDELTHGNPERFARARAAGATPDIGTFAHGLTQSVACSEWVPGSSRSDLLAAGRRAFPGWPDSVLAQAPQLPFEHDVCRVWNVPDRTPVQRVTTVSDVPALVLSGTFDAKTGARWGAYAARTLSRSTTVRIPGIGHWVVPQSPCAQSVLASFLTRPNAPDTGCVAGLTPKPFTITPALETP</sequence>
<accession>A0A2I0STV0</accession>
<dbReference type="InterPro" id="IPR029058">
    <property type="entry name" value="AB_hydrolase_fold"/>
</dbReference>
<dbReference type="PANTHER" id="PTHR43722:SF1">
    <property type="entry name" value="PROLINE IMINOPEPTIDASE"/>
    <property type="match status" value="1"/>
</dbReference>
<feature type="domain" description="Peptidase S33 tripeptidyl aminopeptidase-like C-terminal" evidence="2">
    <location>
        <begin position="479"/>
        <end position="564"/>
    </location>
</feature>